<keyword evidence="3" id="KW-1185">Reference proteome</keyword>
<gene>
    <name evidence="2" type="ordered locus">Os04g0121900</name>
    <name evidence="2" type="ORF">OSNPB_040121900</name>
</gene>
<evidence type="ECO:0000313" key="2">
    <source>
        <dbReference type="EMBL" id="BAS87653.1"/>
    </source>
</evidence>
<name>A0A0P0W686_ORYSJ</name>
<dbReference type="Proteomes" id="UP000059680">
    <property type="component" value="Chromosome 4"/>
</dbReference>
<evidence type="ECO:0000313" key="3">
    <source>
        <dbReference type="Proteomes" id="UP000059680"/>
    </source>
</evidence>
<sequence>RGGAPVARAHSTGGGQGGDPRRRHAPAEEALRRRSKAAKNLVCFLIWFVSPRAQRILAPVVSSPL</sequence>
<feature type="non-terminal residue" evidence="2">
    <location>
        <position position="1"/>
    </location>
</feature>
<dbReference type="EMBL" id="AP014960">
    <property type="protein sequence ID" value="BAS87653.1"/>
    <property type="molecule type" value="Genomic_DNA"/>
</dbReference>
<reference evidence="2 3" key="2">
    <citation type="journal article" date="2013" name="Plant Cell Physiol.">
        <title>Rice Annotation Project Database (RAP-DB): an integrative and interactive database for rice genomics.</title>
        <authorList>
            <person name="Sakai H."/>
            <person name="Lee S.S."/>
            <person name="Tanaka T."/>
            <person name="Numa H."/>
            <person name="Kim J."/>
            <person name="Kawahara Y."/>
            <person name="Wakimoto H."/>
            <person name="Yang C.C."/>
            <person name="Iwamoto M."/>
            <person name="Abe T."/>
            <person name="Yamada Y."/>
            <person name="Muto A."/>
            <person name="Inokuchi H."/>
            <person name="Ikemura T."/>
            <person name="Matsumoto T."/>
            <person name="Sasaki T."/>
            <person name="Itoh T."/>
        </authorList>
    </citation>
    <scope>NUCLEOTIDE SEQUENCE [LARGE SCALE GENOMIC DNA]</scope>
    <source>
        <strain evidence="3">cv. Nipponbare</strain>
    </source>
</reference>
<reference evidence="3" key="1">
    <citation type="journal article" date="2005" name="Nature">
        <title>The map-based sequence of the rice genome.</title>
        <authorList>
            <consortium name="International rice genome sequencing project (IRGSP)"/>
            <person name="Matsumoto T."/>
            <person name="Wu J."/>
            <person name="Kanamori H."/>
            <person name="Katayose Y."/>
            <person name="Fujisawa M."/>
            <person name="Namiki N."/>
            <person name="Mizuno H."/>
            <person name="Yamamoto K."/>
            <person name="Antonio B.A."/>
            <person name="Baba T."/>
            <person name="Sakata K."/>
            <person name="Nagamura Y."/>
            <person name="Aoki H."/>
            <person name="Arikawa K."/>
            <person name="Arita K."/>
            <person name="Bito T."/>
            <person name="Chiden Y."/>
            <person name="Fujitsuka N."/>
            <person name="Fukunaka R."/>
            <person name="Hamada M."/>
            <person name="Harada C."/>
            <person name="Hayashi A."/>
            <person name="Hijishita S."/>
            <person name="Honda M."/>
            <person name="Hosokawa S."/>
            <person name="Ichikawa Y."/>
            <person name="Idonuma A."/>
            <person name="Iijima M."/>
            <person name="Ikeda M."/>
            <person name="Ikeno M."/>
            <person name="Ito K."/>
            <person name="Ito S."/>
            <person name="Ito T."/>
            <person name="Ito Y."/>
            <person name="Ito Y."/>
            <person name="Iwabuchi A."/>
            <person name="Kamiya K."/>
            <person name="Karasawa W."/>
            <person name="Kurita K."/>
            <person name="Katagiri S."/>
            <person name="Kikuta A."/>
            <person name="Kobayashi H."/>
            <person name="Kobayashi N."/>
            <person name="Machita K."/>
            <person name="Maehara T."/>
            <person name="Masukawa M."/>
            <person name="Mizubayashi T."/>
            <person name="Mukai Y."/>
            <person name="Nagasaki H."/>
            <person name="Nagata Y."/>
            <person name="Naito S."/>
            <person name="Nakashima M."/>
            <person name="Nakama Y."/>
            <person name="Nakamichi Y."/>
            <person name="Nakamura M."/>
            <person name="Meguro A."/>
            <person name="Negishi M."/>
            <person name="Ohta I."/>
            <person name="Ohta T."/>
            <person name="Okamoto M."/>
            <person name="Ono N."/>
            <person name="Saji S."/>
            <person name="Sakaguchi M."/>
            <person name="Sakai K."/>
            <person name="Shibata M."/>
            <person name="Shimokawa T."/>
            <person name="Song J."/>
            <person name="Takazaki Y."/>
            <person name="Terasawa K."/>
            <person name="Tsugane M."/>
            <person name="Tsuji K."/>
            <person name="Ueda S."/>
            <person name="Waki K."/>
            <person name="Yamagata H."/>
            <person name="Yamamoto M."/>
            <person name="Yamamoto S."/>
            <person name="Yamane H."/>
            <person name="Yoshiki S."/>
            <person name="Yoshihara R."/>
            <person name="Yukawa K."/>
            <person name="Zhong H."/>
            <person name="Yano M."/>
            <person name="Yuan Q."/>
            <person name="Ouyang S."/>
            <person name="Liu J."/>
            <person name="Jones K.M."/>
            <person name="Gansberger K."/>
            <person name="Moffat K."/>
            <person name="Hill J."/>
            <person name="Bera J."/>
            <person name="Fadrosh D."/>
            <person name="Jin S."/>
            <person name="Johri S."/>
            <person name="Kim M."/>
            <person name="Overton L."/>
            <person name="Reardon M."/>
            <person name="Tsitrin T."/>
            <person name="Vuong H."/>
            <person name="Weaver B."/>
            <person name="Ciecko A."/>
            <person name="Tallon L."/>
            <person name="Jackson J."/>
            <person name="Pai G."/>
            <person name="Aken S.V."/>
            <person name="Utterback T."/>
            <person name="Reidmuller S."/>
            <person name="Feldblyum T."/>
            <person name="Hsiao J."/>
            <person name="Zismann V."/>
            <person name="Iobst S."/>
            <person name="de Vazeille A.R."/>
            <person name="Buell C.R."/>
            <person name="Ying K."/>
            <person name="Li Y."/>
            <person name="Lu T."/>
            <person name="Huang Y."/>
            <person name="Zhao Q."/>
            <person name="Feng Q."/>
            <person name="Zhang L."/>
            <person name="Zhu J."/>
            <person name="Weng Q."/>
            <person name="Mu J."/>
            <person name="Lu Y."/>
            <person name="Fan D."/>
            <person name="Liu Y."/>
            <person name="Guan J."/>
            <person name="Zhang Y."/>
            <person name="Yu S."/>
            <person name="Liu X."/>
            <person name="Zhang Y."/>
            <person name="Hong G."/>
            <person name="Han B."/>
            <person name="Choisne N."/>
            <person name="Demange N."/>
            <person name="Orjeda G."/>
            <person name="Samain S."/>
            <person name="Cattolico L."/>
            <person name="Pelletier E."/>
            <person name="Couloux A."/>
            <person name="Segurens B."/>
            <person name="Wincker P."/>
            <person name="D'Hont A."/>
            <person name="Scarpelli C."/>
            <person name="Weissenbach J."/>
            <person name="Salanoubat M."/>
            <person name="Quetier F."/>
            <person name="Yu Y."/>
            <person name="Kim H.R."/>
            <person name="Rambo T."/>
            <person name="Currie J."/>
            <person name="Collura K."/>
            <person name="Luo M."/>
            <person name="Yang T."/>
            <person name="Ammiraju J.S.S."/>
            <person name="Engler F."/>
            <person name="Soderlund C."/>
            <person name="Wing R.A."/>
            <person name="Palmer L.E."/>
            <person name="de la Bastide M."/>
            <person name="Spiegel L."/>
            <person name="Nascimento L."/>
            <person name="Zutavern T."/>
            <person name="O'Shaughnessy A."/>
            <person name="Dike S."/>
            <person name="Dedhia N."/>
            <person name="Preston R."/>
            <person name="Balija V."/>
            <person name="McCombie W.R."/>
            <person name="Chow T."/>
            <person name="Chen H."/>
            <person name="Chung M."/>
            <person name="Chen C."/>
            <person name="Shaw J."/>
            <person name="Wu H."/>
            <person name="Hsiao K."/>
            <person name="Chao Y."/>
            <person name="Chu M."/>
            <person name="Cheng C."/>
            <person name="Hour A."/>
            <person name="Lee P."/>
            <person name="Lin S."/>
            <person name="Lin Y."/>
            <person name="Liou J."/>
            <person name="Liu S."/>
            <person name="Hsing Y."/>
            <person name="Raghuvanshi S."/>
            <person name="Mohanty A."/>
            <person name="Bharti A.K."/>
            <person name="Gaur A."/>
            <person name="Gupta V."/>
            <person name="Kumar D."/>
            <person name="Ravi V."/>
            <person name="Vij S."/>
            <person name="Kapur A."/>
            <person name="Khurana P."/>
            <person name="Khurana P."/>
            <person name="Khurana J.P."/>
            <person name="Tyagi A.K."/>
            <person name="Gaikwad K."/>
            <person name="Singh A."/>
            <person name="Dalal V."/>
            <person name="Srivastava S."/>
            <person name="Dixit A."/>
            <person name="Pal A.K."/>
            <person name="Ghazi I.A."/>
            <person name="Yadav M."/>
            <person name="Pandit A."/>
            <person name="Bhargava A."/>
            <person name="Sureshbabu K."/>
            <person name="Batra K."/>
            <person name="Sharma T.R."/>
            <person name="Mohapatra T."/>
            <person name="Singh N.K."/>
            <person name="Messing J."/>
            <person name="Nelson A.B."/>
            <person name="Fuks G."/>
            <person name="Kavchok S."/>
            <person name="Keizer G."/>
            <person name="Linton E."/>
            <person name="Llaca V."/>
            <person name="Song R."/>
            <person name="Tanyolac B."/>
            <person name="Young S."/>
            <person name="Ho-Il K."/>
            <person name="Hahn J.H."/>
            <person name="Sangsakoo G."/>
            <person name="Vanavichit A."/>
            <person name="de Mattos Luiz.A.T."/>
            <person name="Zimmer P.D."/>
            <person name="Malone G."/>
            <person name="Dellagostin O."/>
            <person name="de Oliveira A.C."/>
            <person name="Bevan M."/>
            <person name="Bancroft I."/>
            <person name="Minx P."/>
            <person name="Cordum H."/>
            <person name="Wilson R."/>
            <person name="Cheng Z."/>
            <person name="Jin W."/>
            <person name="Jiang J."/>
            <person name="Leong S.A."/>
            <person name="Iwama H."/>
            <person name="Gojobori T."/>
            <person name="Itoh T."/>
            <person name="Niimura Y."/>
            <person name="Fujii Y."/>
            <person name="Habara T."/>
            <person name="Sakai H."/>
            <person name="Sato Y."/>
            <person name="Wilson G."/>
            <person name="Kumar K."/>
            <person name="McCouch S."/>
            <person name="Juretic N."/>
            <person name="Hoen D."/>
            <person name="Wright S."/>
            <person name="Bruskiewich R."/>
            <person name="Bureau T."/>
            <person name="Miyao A."/>
            <person name="Hirochika H."/>
            <person name="Nishikawa T."/>
            <person name="Kadowaki K."/>
            <person name="Sugiura M."/>
            <person name="Burr B."/>
            <person name="Sasaki T."/>
        </authorList>
    </citation>
    <scope>NUCLEOTIDE SEQUENCE [LARGE SCALE GENOMIC DNA]</scope>
    <source>
        <strain evidence="3">cv. Nipponbare</strain>
    </source>
</reference>
<dbReference type="SMR" id="A0A0P0W686"/>
<dbReference type="PaxDb" id="39947-A0A0P0W686"/>
<accession>A0A0P0W686</accession>
<dbReference type="Gramene" id="Os04t0121900-01">
    <property type="protein sequence ID" value="Os04t0121900-01"/>
    <property type="gene ID" value="Os04g0121900"/>
</dbReference>
<feature type="region of interest" description="Disordered" evidence="1">
    <location>
        <begin position="1"/>
        <end position="32"/>
    </location>
</feature>
<evidence type="ECO:0000256" key="1">
    <source>
        <dbReference type="SAM" id="MobiDB-lite"/>
    </source>
</evidence>
<organism evidence="2 3">
    <name type="scientific">Oryza sativa subsp. japonica</name>
    <name type="common">Rice</name>
    <dbReference type="NCBI Taxonomy" id="39947"/>
    <lineage>
        <taxon>Eukaryota</taxon>
        <taxon>Viridiplantae</taxon>
        <taxon>Streptophyta</taxon>
        <taxon>Embryophyta</taxon>
        <taxon>Tracheophyta</taxon>
        <taxon>Spermatophyta</taxon>
        <taxon>Magnoliopsida</taxon>
        <taxon>Liliopsida</taxon>
        <taxon>Poales</taxon>
        <taxon>Poaceae</taxon>
        <taxon>BOP clade</taxon>
        <taxon>Oryzoideae</taxon>
        <taxon>Oryzeae</taxon>
        <taxon>Oryzinae</taxon>
        <taxon>Oryza</taxon>
        <taxon>Oryza sativa</taxon>
    </lineage>
</organism>
<proteinExistence type="predicted"/>
<dbReference type="AlphaFoldDB" id="A0A0P0W686"/>
<dbReference type="InParanoid" id="A0A0P0W686"/>
<protein>
    <submittedName>
        <fullName evidence="2">Os04g0121900 protein</fullName>
    </submittedName>
</protein>
<reference evidence="2 3" key="3">
    <citation type="journal article" date="2013" name="Rice">
        <title>Improvement of the Oryza sativa Nipponbare reference genome using next generation sequence and optical map data.</title>
        <authorList>
            <person name="Kawahara Y."/>
            <person name="de la Bastide M."/>
            <person name="Hamilton J.P."/>
            <person name="Kanamori H."/>
            <person name="McCombie W.R."/>
            <person name="Ouyang S."/>
            <person name="Schwartz D.C."/>
            <person name="Tanaka T."/>
            <person name="Wu J."/>
            <person name="Zhou S."/>
            <person name="Childs K.L."/>
            <person name="Davidson R.M."/>
            <person name="Lin H."/>
            <person name="Quesada-Ocampo L."/>
            <person name="Vaillancourt B."/>
            <person name="Sakai H."/>
            <person name="Lee S.S."/>
            <person name="Kim J."/>
            <person name="Numa H."/>
            <person name="Itoh T."/>
            <person name="Buell C.R."/>
            <person name="Matsumoto T."/>
        </authorList>
    </citation>
    <scope>NUCLEOTIDE SEQUENCE [LARGE SCALE GENOMIC DNA]</scope>
    <source>
        <strain evidence="3">cv. Nipponbare</strain>
    </source>
</reference>